<keyword evidence="3" id="KW-0479">Metal-binding</keyword>
<dbReference type="PROSITE" id="PS00198">
    <property type="entry name" value="4FE4S_FER_1"/>
    <property type="match status" value="2"/>
</dbReference>
<keyword evidence="9" id="KW-1185">Reference proteome</keyword>
<dbReference type="GO" id="GO:0016491">
    <property type="term" value="F:oxidoreductase activity"/>
    <property type="evidence" value="ECO:0007669"/>
    <property type="project" value="UniProtKB-KW"/>
</dbReference>
<dbReference type="InterPro" id="IPR004017">
    <property type="entry name" value="Cys_rich_dom"/>
</dbReference>
<dbReference type="GO" id="GO:0046872">
    <property type="term" value="F:metal ion binding"/>
    <property type="evidence" value="ECO:0007669"/>
    <property type="project" value="UniProtKB-KW"/>
</dbReference>
<feature type="domain" description="Cysteine-rich" evidence="7">
    <location>
        <begin position="126"/>
        <end position="209"/>
    </location>
</feature>
<keyword evidence="5" id="KW-0408">Iron</keyword>
<dbReference type="InterPro" id="IPR017900">
    <property type="entry name" value="4Fe4S_Fe_S_CS"/>
</dbReference>
<dbReference type="SUPFAM" id="SSF46548">
    <property type="entry name" value="alpha-helical ferredoxin"/>
    <property type="match status" value="1"/>
</dbReference>
<feature type="domain" description="Cysteine-rich" evidence="7">
    <location>
        <begin position="268"/>
        <end position="350"/>
    </location>
</feature>
<accession>A0AA96ZVZ2</accession>
<name>A0AA96ZVZ2_9EURY</name>
<dbReference type="PANTHER" id="PTHR43255:SF1">
    <property type="entry name" value="IRON-SULFUR-BINDING OXIDOREDUCTASE FADF-RELATED"/>
    <property type="match status" value="1"/>
</dbReference>
<keyword evidence="4" id="KW-0560">Oxidoreductase</keyword>
<dbReference type="InterPro" id="IPR051460">
    <property type="entry name" value="HdrC_iron-sulfur_subunit"/>
</dbReference>
<gene>
    <name evidence="8" type="primary">lutA</name>
    <name evidence="8" type="ORF">MsAc7_09070</name>
</gene>
<keyword evidence="6" id="KW-0411">Iron-sulfur</keyword>
<dbReference type="RefSeq" id="WP_338103390.1">
    <property type="nucleotide sequence ID" value="NZ_CP131060.1"/>
</dbReference>
<dbReference type="EMBL" id="CP131060">
    <property type="protein sequence ID" value="WNY25357.1"/>
    <property type="molecule type" value="Genomic_DNA"/>
</dbReference>
<evidence type="ECO:0000313" key="9">
    <source>
        <dbReference type="Proteomes" id="UP001303587"/>
    </source>
</evidence>
<evidence type="ECO:0000256" key="5">
    <source>
        <dbReference type="ARBA" id="ARBA00023004"/>
    </source>
</evidence>
<organism evidence="8 9">
    <name type="scientific">Methanolapillus millepedarum</name>
    <dbReference type="NCBI Taxonomy" id="3028296"/>
    <lineage>
        <taxon>Archaea</taxon>
        <taxon>Methanobacteriati</taxon>
        <taxon>Methanobacteriota</taxon>
        <taxon>Stenosarchaea group</taxon>
        <taxon>Methanomicrobia</taxon>
        <taxon>Methanosarcinales</taxon>
        <taxon>Methanosarcinaceae</taxon>
        <taxon>Methanolapillus</taxon>
    </lineage>
</organism>
<dbReference type="GeneID" id="89230018"/>
<proteinExistence type="inferred from homology"/>
<dbReference type="PANTHER" id="PTHR43255">
    <property type="entry name" value="IRON-SULFUR-BINDING OXIDOREDUCTASE FADF-RELATED-RELATED"/>
    <property type="match status" value="1"/>
</dbReference>
<dbReference type="AlphaFoldDB" id="A0AA96ZVZ2"/>
<dbReference type="InterPro" id="IPR009051">
    <property type="entry name" value="Helical_ferredxn"/>
</dbReference>
<protein>
    <submittedName>
        <fullName evidence="8">Lactate utilization protein A</fullName>
    </submittedName>
</protein>
<evidence type="ECO:0000256" key="2">
    <source>
        <dbReference type="ARBA" id="ARBA00022485"/>
    </source>
</evidence>
<dbReference type="Pfam" id="PF02754">
    <property type="entry name" value="CCG"/>
    <property type="match status" value="2"/>
</dbReference>
<keyword evidence="2" id="KW-0004">4Fe-4S</keyword>
<dbReference type="Pfam" id="PF13534">
    <property type="entry name" value="Fer4_17"/>
    <property type="match status" value="1"/>
</dbReference>
<sequence length="410" mass="45326">MDILKKHMLECDLCGACVDVCPSYNDLGIITDLYNYLDESARPESLPKEEHDIRLCYTCNICTVSCPKELGIRKLVSIAREKKTKQFGKSEEQGLADPFSANNMYHKIGDWEPPVTFRNEGKKSDVIYFPGCAASCMNKVVGKSTAKIMDACGIDYSVMSGVDYCCGSVAFGAGNPSPLQKIGQKNIDEIHRRGAKILVTTCPGCYRAFKVLYPMIFGEQNFEVLQTSEYLWRLIQENKLVFKRDMKEYLTQKEVVAGSDNGDVVLYYQDPCHLTRAVGIHEAPRRVLKSVPNVTLSNPTPENSACCGFGGGVRTVFPEKSIAQAAKIHELAKNAGSNVIITNCGGCMKNIIEGGMTLKNGLPVFDLAEFISLACGNPATERDDNKLVRLSNKALLRSLSRYEFNPYGDK</sequence>
<evidence type="ECO:0000313" key="8">
    <source>
        <dbReference type="EMBL" id="WNY25357.1"/>
    </source>
</evidence>
<evidence type="ECO:0000259" key="7">
    <source>
        <dbReference type="Pfam" id="PF02754"/>
    </source>
</evidence>
<evidence type="ECO:0000256" key="6">
    <source>
        <dbReference type="ARBA" id="ARBA00023014"/>
    </source>
</evidence>
<dbReference type="GO" id="GO:0005886">
    <property type="term" value="C:plasma membrane"/>
    <property type="evidence" value="ECO:0007669"/>
    <property type="project" value="TreeGrafter"/>
</dbReference>
<comment type="similarity">
    <text evidence="1">Belongs to the HdrC family.</text>
</comment>
<dbReference type="Proteomes" id="UP001303587">
    <property type="component" value="Chromosome"/>
</dbReference>
<evidence type="ECO:0000256" key="1">
    <source>
        <dbReference type="ARBA" id="ARBA00007097"/>
    </source>
</evidence>
<evidence type="ECO:0000256" key="4">
    <source>
        <dbReference type="ARBA" id="ARBA00023002"/>
    </source>
</evidence>
<dbReference type="Gene3D" id="1.10.1060.10">
    <property type="entry name" value="Alpha-helical ferredoxin"/>
    <property type="match status" value="1"/>
</dbReference>
<evidence type="ECO:0000256" key="3">
    <source>
        <dbReference type="ARBA" id="ARBA00022723"/>
    </source>
</evidence>
<dbReference type="GO" id="GO:0051539">
    <property type="term" value="F:4 iron, 4 sulfur cluster binding"/>
    <property type="evidence" value="ECO:0007669"/>
    <property type="project" value="UniProtKB-KW"/>
</dbReference>
<reference evidence="8 9" key="1">
    <citation type="submission" date="2023-07" db="EMBL/GenBank/DDBJ databases">
        <title>Closed genoem sequence of Methanosarcinaceae archaeon Ac7.</title>
        <authorList>
            <person name="Poehlein A."/>
            <person name="Protasov E."/>
            <person name="Platt K."/>
            <person name="Reeh H."/>
            <person name="Daniel R."/>
            <person name="Brune A."/>
        </authorList>
    </citation>
    <scope>NUCLEOTIDE SEQUENCE [LARGE SCALE GENOMIC DNA]</scope>
    <source>
        <strain evidence="8 9">Ac7</strain>
    </source>
</reference>